<reference evidence="2" key="1">
    <citation type="submission" date="2023-06" db="EMBL/GenBank/DDBJ databases">
        <title>Genomic analysis of the entomopathogenic nematode Steinernema hermaphroditum.</title>
        <authorList>
            <person name="Schwarz E.M."/>
            <person name="Heppert J.K."/>
            <person name="Baniya A."/>
            <person name="Schwartz H.T."/>
            <person name="Tan C.-H."/>
            <person name="Antoshechkin I."/>
            <person name="Sternberg P.W."/>
            <person name="Goodrich-Blair H."/>
            <person name="Dillman A.R."/>
        </authorList>
    </citation>
    <scope>NUCLEOTIDE SEQUENCE</scope>
    <source>
        <strain evidence="2">PS9179</strain>
        <tissue evidence="2">Whole animal</tissue>
    </source>
</reference>
<evidence type="ECO:0000313" key="3">
    <source>
        <dbReference type="Proteomes" id="UP001175271"/>
    </source>
</evidence>
<comment type="caution">
    <text evidence="2">The sequence shown here is derived from an EMBL/GenBank/DDBJ whole genome shotgun (WGS) entry which is preliminary data.</text>
</comment>
<accession>A0AA39H4S2</accession>
<sequence>METCGCTSPSTLEHSSSEHVLPQRSPSTMMLTELQSELENYENEKHWECLARHADRRQAWWHSFYINKWKCDGELRQCTLACSRPHTGRVLQAWTENSQRDSVALQQHVESGNFRIDCLVHNLGQDMSNVCEKRLLRA</sequence>
<keyword evidence="3" id="KW-1185">Reference proteome</keyword>
<proteinExistence type="predicted"/>
<feature type="compositionally biased region" description="Polar residues" evidence="1">
    <location>
        <begin position="1"/>
        <end position="14"/>
    </location>
</feature>
<gene>
    <name evidence="2" type="ORF">QR680_002953</name>
</gene>
<dbReference type="AlphaFoldDB" id="A0AA39H4S2"/>
<dbReference type="EMBL" id="JAUCMV010000005">
    <property type="protein sequence ID" value="KAK0399235.1"/>
    <property type="molecule type" value="Genomic_DNA"/>
</dbReference>
<evidence type="ECO:0000313" key="2">
    <source>
        <dbReference type="EMBL" id="KAK0399235.1"/>
    </source>
</evidence>
<name>A0AA39H4S2_9BILA</name>
<dbReference type="Proteomes" id="UP001175271">
    <property type="component" value="Unassembled WGS sequence"/>
</dbReference>
<evidence type="ECO:0000256" key="1">
    <source>
        <dbReference type="SAM" id="MobiDB-lite"/>
    </source>
</evidence>
<protein>
    <submittedName>
        <fullName evidence="2">Uncharacterized protein</fullName>
    </submittedName>
</protein>
<organism evidence="2 3">
    <name type="scientific">Steinernema hermaphroditum</name>
    <dbReference type="NCBI Taxonomy" id="289476"/>
    <lineage>
        <taxon>Eukaryota</taxon>
        <taxon>Metazoa</taxon>
        <taxon>Ecdysozoa</taxon>
        <taxon>Nematoda</taxon>
        <taxon>Chromadorea</taxon>
        <taxon>Rhabditida</taxon>
        <taxon>Tylenchina</taxon>
        <taxon>Panagrolaimomorpha</taxon>
        <taxon>Strongyloidoidea</taxon>
        <taxon>Steinernematidae</taxon>
        <taxon>Steinernema</taxon>
    </lineage>
</organism>
<feature type="region of interest" description="Disordered" evidence="1">
    <location>
        <begin position="1"/>
        <end position="23"/>
    </location>
</feature>